<accession>A0A2Z6PTS1</accession>
<dbReference type="OrthoDB" id="1884080at2759"/>
<evidence type="ECO:0000256" key="1">
    <source>
        <dbReference type="SAM" id="MobiDB-lite"/>
    </source>
</evidence>
<name>A0A2Z6PTS1_TRISU</name>
<sequence length="260" mass="28992">MEDSKNQVLDYSDEDGTYIEIELDTAVTTTIHNDDDNKNNCMDDDVELEQQEEEYKLRISISSTISVSLQNESIVSVHSDANGGTCADNSQATMSPQPQHYGVSYTDEVEFPVQNKLFSTVSFSPWQSPQPDGQTTILGTNSNRVIPFDNVDMLYAPRNSKHWNLEDNTSLRKSKNMMEIDLGAFKGVFNAIGGMSRRRSKRRTDASSSCDNSPIHEGYSKDNSIQAAIAYCKSSFGQTSDFTFTTSITSTPSRFVDYSD</sequence>
<feature type="region of interest" description="Disordered" evidence="1">
    <location>
        <begin position="196"/>
        <end position="217"/>
    </location>
</feature>
<gene>
    <name evidence="2" type="ORF">TSUD_178640</name>
</gene>
<dbReference type="Proteomes" id="UP000242715">
    <property type="component" value="Unassembled WGS sequence"/>
</dbReference>
<reference evidence="3" key="1">
    <citation type="journal article" date="2017" name="Front. Plant Sci.">
        <title>Climate Clever Clovers: New Paradigm to Reduce the Environmental Footprint of Ruminants by Breeding Low Methanogenic Forages Utilizing Haplotype Variation.</title>
        <authorList>
            <person name="Kaur P."/>
            <person name="Appels R."/>
            <person name="Bayer P.E."/>
            <person name="Keeble-Gagnere G."/>
            <person name="Wang J."/>
            <person name="Hirakawa H."/>
            <person name="Shirasawa K."/>
            <person name="Vercoe P."/>
            <person name="Stefanova K."/>
            <person name="Durmic Z."/>
            <person name="Nichols P."/>
            <person name="Revell C."/>
            <person name="Isobe S.N."/>
            <person name="Edwards D."/>
            <person name="Erskine W."/>
        </authorList>
    </citation>
    <scope>NUCLEOTIDE SEQUENCE [LARGE SCALE GENOMIC DNA]</scope>
    <source>
        <strain evidence="3">cv. Daliak</strain>
    </source>
</reference>
<dbReference type="AlphaFoldDB" id="A0A2Z6PTS1"/>
<keyword evidence="3" id="KW-1185">Reference proteome</keyword>
<protein>
    <submittedName>
        <fullName evidence="2">Uncharacterized protein</fullName>
    </submittedName>
</protein>
<dbReference type="EMBL" id="DF974981">
    <property type="protein sequence ID" value="GAU51119.1"/>
    <property type="molecule type" value="Genomic_DNA"/>
</dbReference>
<organism evidence="2 3">
    <name type="scientific">Trifolium subterraneum</name>
    <name type="common">Subterranean clover</name>
    <dbReference type="NCBI Taxonomy" id="3900"/>
    <lineage>
        <taxon>Eukaryota</taxon>
        <taxon>Viridiplantae</taxon>
        <taxon>Streptophyta</taxon>
        <taxon>Embryophyta</taxon>
        <taxon>Tracheophyta</taxon>
        <taxon>Spermatophyta</taxon>
        <taxon>Magnoliopsida</taxon>
        <taxon>eudicotyledons</taxon>
        <taxon>Gunneridae</taxon>
        <taxon>Pentapetalae</taxon>
        <taxon>rosids</taxon>
        <taxon>fabids</taxon>
        <taxon>Fabales</taxon>
        <taxon>Fabaceae</taxon>
        <taxon>Papilionoideae</taxon>
        <taxon>50 kb inversion clade</taxon>
        <taxon>NPAAA clade</taxon>
        <taxon>Hologalegina</taxon>
        <taxon>IRL clade</taxon>
        <taxon>Trifolieae</taxon>
        <taxon>Trifolium</taxon>
    </lineage>
</organism>
<proteinExistence type="predicted"/>
<evidence type="ECO:0000313" key="3">
    <source>
        <dbReference type="Proteomes" id="UP000242715"/>
    </source>
</evidence>
<evidence type="ECO:0000313" key="2">
    <source>
        <dbReference type="EMBL" id="GAU51119.1"/>
    </source>
</evidence>